<evidence type="ECO:0000256" key="1">
    <source>
        <dbReference type="ARBA" id="ARBA00004604"/>
    </source>
</evidence>
<evidence type="ECO:0000256" key="3">
    <source>
        <dbReference type="ARBA" id="ARBA00023054"/>
    </source>
</evidence>
<evidence type="ECO:0000256" key="2">
    <source>
        <dbReference type="ARBA" id="ARBA00007175"/>
    </source>
</evidence>
<keyword evidence="7" id="KW-1185">Reference proteome</keyword>
<evidence type="ECO:0000256" key="5">
    <source>
        <dbReference type="SAM" id="MobiDB-lite"/>
    </source>
</evidence>
<evidence type="ECO:0000313" key="7">
    <source>
        <dbReference type="Proteomes" id="UP000287144"/>
    </source>
</evidence>
<dbReference type="Pfam" id="PF09805">
    <property type="entry name" value="Nop25"/>
    <property type="match status" value="1"/>
</dbReference>
<accession>A0A428SWW4</accession>
<evidence type="ECO:0000256" key="4">
    <source>
        <dbReference type="ARBA" id="ARBA00023242"/>
    </source>
</evidence>
<dbReference type="STRING" id="1325735.A0A428SWW4"/>
<dbReference type="Proteomes" id="UP000287144">
    <property type="component" value="Unassembled WGS sequence"/>
</dbReference>
<feature type="compositionally biased region" description="Low complexity" evidence="5">
    <location>
        <begin position="136"/>
        <end position="146"/>
    </location>
</feature>
<comment type="caution">
    <text evidence="6">The sequence shown here is derived from an EMBL/GenBank/DDBJ whole genome shotgun (WGS) entry which is preliminary data.</text>
</comment>
<comment type="similarity">
    <text evidence="2">Belongs to the RRP17 family.</text>
</comment>
<organism evidence="6 7">
    <name type="scientific">Fusarium oligoseptatum</name>
    <dbReference type="NCBI Taxonomy" id="2604345"/>
    <lineage>
        <taxon>Eukaryota</taxon>
        <taxon>Fungi</taxon>
        <taxon>Dikarya</taxon>
        <taxon>Ascomycota</taxon>
        <taxon>Pezizomycotina</taxon>
        <taxon>Sordariomycetes</taxon>
        <taxon>Hypocreomycetidae</taxon>
        <taxon>Hypocreales</taxon>
        <taxon>Nectriaceae</taxon>
        <taxon>Fusarium</taxon>
        <taxon>Fusarium solani species complex</taxon>
    </lineage>
</organism>
<feature type="region of interest" description="Disordered" evidence="5">
    <location>
        <begin position="43"/>
        <end position="63"/>
    </location>
</feature>
<reference evidence="6 7" key="1">
    <citation type="submission" date="2017-06" db="EMBL/GenBank/DDBJ databases">
        <title>Comparative genomic analysis of Ambrosia Fusariam Clade fungi.</title>
        <authorList>
            <person name="Stajich J.E."/>
            <person name="Carrillo J."/>
            <person name="Kijimoto T."/>
            <person name="Eskalen A."/>
            <person name="O'Donnell K."/>
            <person name="Kasson M."/>
        </authorList>
    </citation>
    <scope>NUCLEOTIDE SEQUENCE [LARGE SCALE GENOMIC DNA]</scope>
    <source>
        <strain evidence="6 7">NRRL62579</strain>
    </source>
</reference>
<comment type="subcellular location">
    <subcellularLocation>
        <location evidence="1">Nucleus</location>
        <location evidence="1">Nucleolus</location>
    </subcellularLocation>
</comment>
<feature type="compositionally biased region" description="Acidic residues" evidence="5">
    <location>
        <begin position="103"/>
        <end position="113"/>
    </location>
</feature>
<dbReference type="InterPro" id="IPR019186">
    <property type="entry name" value="Nucleolar_protein_12"/>
</dbReference>
<protein>
    <recommendedName>
        <fullName evidence="8">Ribosomal RNA-processing protein 17</fullName>
    </recommendedName>
</protein>
<dbReference type="PANTHER" id="PTHR14577">
    <property type="entry name" value="NUCLEOLAR PROTEIN 12"/>
    <property type="match status" value="1"/>
</dbReference>
<feature type="compositionally biased region" description="Basic residues" evidence="5">
    <location>
        <begin position="221"/>
        <end position="230"/>
    </location>
</feature>
<feature type="region of interest" description="Disordered" evidence="5">
    <location>
        <begin position="91"/>
        <end position="239"/>
    </location>
</feature>
<dbReference type="GO" id="GO:0005730">
    <property type="term" value="C:nucleolus"/>
    <property type="evidence" value="ECO:0007669"/>
    <property type="project" value="UniProtKB-SubCell"/>
</dbReference>
<evidence type="ECO:0000313" key="6">
    <source>
        <dbReference type="EMBL" id="RSL94196.1"/>
    </source>
</evidence>
<feature type="region of interest" description="Disordered" evidence="5">
    <location>
        <begin position="1"/>
        <end position="28"/>
    </location>
</feature>
<dbReference type="AlphaFoldDB" id="A0A428SWW4"/>
<proteinExistence type="inferred from homology"/>
<feature type="compositionally biased region" description="Basic and acidic residues" evidence="5">
    <location>
        <begin position="163"/>
        <end position="182"/>
    </location>
</feature>
<name>A0A428SWW4_9HYPO</name>
<dbReference type="EMBL" id="NKCK01000171">
    <property type="protein sequence ID" value="RSL94196.1"/>
    <property type="molecule type" value="Genomic_DNA"/>
</dbReference>
<keyword evidence="4" id="KW-0539">Nucleus</keyword>
<dbReference type="GO" id="GO:0019843">
    <property type="term" value="F:rRNA binding"/>
    <property type="evidence" value="ECO:0007669"/>
    <property type="project" value="TreeGrafter"/>
</dbReference>
<sequence>MFAKPRPKKSLLPPPSKKRKSASAVEEVSFDNDARHEYLTGFHKRKQQRIKNAQEEAAKRARQEKIEMRKQIREERRREVEQHVETVNRMLQESEVAGAIEQNSDEASDEWDGFPDQPNLDIVDHEEEYIDEDRYTTVTVESVSVTRDGLHKPQIDESEDEDDNKKEAKDTTDSKTAKSRQEKPKKKKKKFRYESKFDRELTGIKHRIKSKKEGINEVSSRGKRSNRKTTRTSIYKRYP</sequence>
<keyword evidence="3" id="KW-0175">Coiled coil</keyword>
<evidence type="ECO:0008006" key="8">
    <source>
        <dbReference type="Google" id="ProtNLM"/>
    </source>
</evidence>
<gene>
    <name evidence="6" type="ORF">CEP52_012793</name>
</gene>
<feature type="compositionally biased region" description="Basic and acidic residues" evidence="5">
    <location>
        <begin position="192"/>
        <end position="203"/>
    </location>
</feature>
<dbReference type="PANTHER" id="PTHR14577:SF0">
    <property type="entry name" value="NUCLEOLAR PROTEIN 12"/>
    <property type="match status" value="1"/>
</dbReference>
<feature type="compositionally biased region" description="Basic and acidic residues" evidence="5">
    <location>
        <begin position="52"/>
        <end position="63"/>
    </location>
</feature>